<dbReference type="PROSITE" id="PS51257">
    <property type="entry name" value="PROKAR_LIPOPROTEIN"/>
    <property type="match status" value="1"/>
</dbReference>
<evidence type="ECO:0000256" key="1">
    <source>
        <dbReference type="SAM" id="MobiDB-lite"/>
    </source>
</evidence>
<evidence type="ECO:0000313" key="2">
    <source>
        <dbReference type="EMBL" id="MFC4249046.1"/>
    </source>
</evidence>
<gene>
    <name evidence="2" type="ORF">ACFOZ7_19295</name>
</gene>
<dbReference type="EMBL" id="JBHSDJ010000130">
    <property type="protein sequence ID" value="MFC4249046.1"/>
    <property type="molecule type" value="Genomic_DNA"/>
</dbReference>
<dbReference type="AlphaFoldDB" id="A0ABD5P560"/>
<dbReference type="InterPro" id="IPR045396">
    <property type="entry name" value="DUF6517"/>
</dbReference>
<protein>
    <submittedName>
        <fullName evidence="2">DUF6517 family protein</fullName>
    </submittedName>
</protein>
<dbReference type="GeneID" id="71855545"/>
<comment type="caution">
    <text evidence="2">The sequence shown here is derived from an EMBL/GenBank/DDBJ whole genome shotgun (WGS) entry which is preliminary data.</text>
</comment>
<proteinExistence type="predicted"/>
<dbReference type="PROSITE" id="PS51318">
    <property type="entry name" value="TAT"/>
    <property type="match status" value="1"/>
</dbReference>
<organism evidence="2 3">
    <name type="scientific">Natribaculum luteum</name>
    <dbReference type="NCBI Taxonomy" id="1586232"/>
    <lineage>
        <taxon>Archaea</taxon>
        <taxon>Methanobacteriati</taxon>
        <taxon>Methanobacteriota</taxon>
        <taxon>Stenosarchaea group</taxon>
        <taxon>Halobacteria</taxon>
        <taxon>Halobacteriales</taxon>
        <taxon>Natrialbaceae</taxon>
        <taxon>Natribaculum</taxon>
    </lineage>
</organism>
<feature type="compositionally biased region" description="Basic and acidic residues" evidence="1">
    <location>
        <begin position="51"/>
        <end position="62"/>
    </location>
</feature>
<dbReference type="InterPro" id="IPR006311">
    <property type="entry name" value="TAT_signal"/>
</dbReference>
<evidence type="ECO:0000313" key="3">
    <source>
        <dbReference type="Proteomes" id="UP001595821"/>
    </source>
</evidence>
<name>A0ABD5P560_9EURY</name>
<dbReference type="Proteomes" id="UP001595821">
    <property type="component" value="Unassembled WGS sequence"/>
</dbReference>
<sequence length="218" mass="23871">MRSRRSLLAAGATGALALSAGCLGVVLGNEPLEFHASRVAPTEEVLSETGYEEHESTNETYREEVDVGVTREISASYWRSIYTKAVEIQGTAQEAATFAAVSVPGMDVLGTDYNPLSELDNEELLDQLREQIDGTYDGLRDVRHDETIELEILGETRDVDRFLATTDLEGQEIEVAVLLAAFDHDGDLLVLLGGHPEMLPDEGVDLEVLMESIEHPLE</sequence>
<reference evidence="2 3" key="1">
    <citation type="journal article" date="2014" name="Int. J. Syst. Evol. Microbiol.">
        <title>Complete genome sequence of Corynebacterium casei LMG S-19264T (=DSM 44701T), isolated from a smear-ripened cheese.</title>
        <authorList>
            <consortium name="US DOE Joint Genome Institute (JGI-PGF)"/>
            <person name="Walter F."/>
            <person name="Albersmeier A."/>
            <person name="Kalinowski J."/>
            <person name="Ruckert C."/>
        </authorList>
    </citation>
    <scope>NUCLEOTIDE SEQUENCE [LARGE SCALE GENOMIC DNA]</scope>
    <source>
        <strain evidence="2 3">IBRC-M 10912</strain>
    </source>
</reference>
<dbReference type="RefSeq" id="WP_246970041.1">
    <property type="nucleotide sequence ID" value="NZ_CP095397.1"/>
</dbReference>
<accession>A0ABD5P560</accession>
<feature type="region of interest" description="Disordered" evidence="1">
    <location>
        <begin position="43"/>
        <end position="62"/>
    </location>
</feature>
<dbReference type="Pfam" id="PF20127">
    <property type="entry name" value="DUF6517"/>
    <property type="match status" value="1"/>
</dbReference>